<dbReference type="AlphaFoldDB" id="A0A9N7V301"/>
<feature type="compositionally biased region" description="Basic residues" evidence="1">
    <location>
        <begin position="53"/>
        <end position="62"/>
    </location>
</feature>
<sequence length="116" mass="13489">MPRARRGGSSRGRNSRGLTSALYQTTRRSEARDSSAGMGARHRSLRQIQPAHTRLKRGKKRKLGCESGKENTERRRRRRRREEQDKEEEEKKKKEEEEEEGAEHPMHAPTGAQIKK</sequence>
<organism evidence="2 3">
    <name type="scientific">Pleuronectes platessa</name>
    <name type="common">European plaice</name>
    <dbReference type="NCBI Taxonomy" id="8262"/>
    <lineage>
        <taxon>Eukaryota</taxon>
        <taxon>Metazoa</taxon>
        <taxon>Chordata</taxon>
        <taxon>Craniata</taxon>
        <taxon>Vertebrata</taxon>
        <taxon>Euteleostomi</taxon>
        <taxon>Actinopterygii</taxon>
        <taxon>Neopterygii</taxon>
        <taxon>Teleostei</taxon>
        <taxon>Neoteleostei</taxon>
        <taxon>Acanthomorphata</taxon>
        <taxon>Carangaria</taxon>
        <taxon>Pleuronectiformes</taxon>
        <taxon>Pleuronectoidei</taxon>
        <taxon>Pleuronectidae</taxon>
        <taxon>Pleuronectes</taxon>
    </lineage>
</organism>
<feature type="compositionally biased region" description="Basic and acidic residues" evidence="1">
    <location>
        <begin position="81"/>
        <end position="95"/>
    </location>
</feature>
<accession>A0A9N7V301</accession>
<reference evidence="2" key="1">
    <citation type="submission" date="2020-03" db="EMBL/GenBank/DDBJ databases">
        <authorList>
            <person name="Weist P."/>
        </authorList>
    </citation>
    <scope>NUCLEOTIDE SEQUENCE</scope>
</reference>
<name>A0A9N7V301_PLEPL</name>
<feature type="compositionally biased region" description="Basic and acidic residues" evidence="1">
    <location>
        <begin position="63"/>
        <end position="73"/>
    </location>
</feature>
<keyword evidence="3" id="KW-1185">Reference proteome</keyword>
<dbReference type="Proteomes" id="UP001153269">
    <property type="component" value="Unassembled WGS sequence"/>
</dbReference>
<evidence type="ECO:0000313" key="3">
    <source>
        <dbReference type="Proteomes" id="UP001153269"/>
    </source>
</evidence>
<feature type="region of interest" description="Disordered" evidence="1">
    <location>
        <begin position="1"/>
        <end position="116"/>
    </location>
</feature>
<gene>
    <name evidence="2" type="ORF">PLEPLA_LOCUS29585</name>
</gene>
<evidence type="ECO:0000313" key="2">
    <source>
        <dbReference type="EMBL" id="CAB1441858.1"/>
    </source>
</evidence>
<evidence type="ECO:0000256" key="1">
    <source>
        <dbReference type="SAM" id="MobiDB-lite"/>
    </source>
</evidence>
<protein>
    <submittedName>
        <fullName evidence="2">Uncharacterized protein</fullName>
    </submittedName>
</protein>
<dbReference type="EMBL" id="CADEAL010002724">
    <property type="protein sequence ID" value="CAB1441858.1"/>
    <property type="molecule type" value="Genomic_DNA"/>
</dbReference>
<comment type="caution">
    <text evidence="2">The sequence shown here is derived from an EMBL/GenBank/DDBJ whole genome shotgun (WGS) entry which is preliminary data.</text>
</comment>
<proteinExistence type="predicted"/>